<sequence>MAHPQNQPLTRLPKPDRITVAQTLRLNTQGTVKDLCLRIRVHSHRTPTRPNIPAPTPSV</sequence>
<name>A0A9P5X024_9AGAR</name>
<comment type="caution">
    <text evidence="1">The sequence shown here is derived from an EMBL/GenBank/DDBJ whole genome shotgun (WGS) entry which is preliminary data.</text>
</comment>
<accession>A0A9P5X024</accession>
<organism evidence="1 2">
    <name type="scientific">Macrolepiota fuliginosa MF-IS2</name>
    <dbReference type="NCBI Taxonomy" id="1400762"/>
    <lineage>
        <taxon>Eukaryota</taxon>
        <taxon>Fungi</taxon>
        <taxon>Dikarya</taxon>
        <taxon>Basidiomycota</taxon>
        <taxon>Agaricomycotina</taxon>
        <taxon>Agaricomycetes</taxon>
        <taxon>Agaricomycetidae</taxon>
        <taxon>Agaricales</taxon>
        <taxon>Agaricineae</taxon>
        <taxon>Agaricaceae</taxon>
        <taxon>Macrolepiota</taxon>
    </lineage>
</organism>
<feature type="non-terminal residue" evidence="1">
    <location>
        <position position="59"/>
    </location>
</feature>
<protein>
    <submittedName>
        <fullName evidence="1">Uncharacterized protein</fullName>
    </submittedName>
</protein>
<gene>
    <name evidence="1" type="ORF">P691DRAFT_800942</name>
</gene>
<dbReference type="Proteomes" id="UP000807342">
    <property type="component" value="Unassembled WGS sequence"/>
</dbReference>
<keyword evidence="2" id="KW-1185">Reference proteome</keyword>
<proteinExistence type="predicted"/>
<reference evidence="1" key="1">
    <citation type="submission" date="2020-11" db="EMBL/GenBank/DDBJ databases">
        <authorList>
            <consortium name="DOE Joint Genome Institute"/>
            <person name="Ahrendt S."/>
            <person name="Riley R."/>
            <person name="Andreopoulos W."/>
            <person name="Labutti K."/>
            <person name="Pangilinan J."/>
            <person name="Ruiz-Duenas F.J."/>
            <person name="Barrasa J.M."/>
            <person name="Sanchez-Garcia M."/>
            <person name="Camarero S."/>
            <person name="Miyauchi S."/>
            <person name="Serrano A."/>
            <person name="Linde D."/>
            <person name="Babiker R."/>
            <person name="Drula E."/>
            <person name="Ayuso-Fernandez I."/>
            <person name="Pacheco R."/>
            <person name="Padilla G."/>
            <person name="Ferreira P."/>
            <person name="Barriuso J."/>
            <person name="Kellner H."/>
            <person name="Castanera R."/>
            <person name="Alfaro M."/>
            <person name="Ramirez L."/>
            <person name="Pisabarro A.G."/>
            <person name="Kuo A."/>
            <person name="Tritt A."/>
            <person name="Lipzen A."/>
            <person name="He G."/>
            <person name="Yan M."/>
            <person name="Ng V."/>
            <person name="Cullen D."/>
            <person name="Martin F."/>
            <person name="Rosso M.-N."/>
            <person name="Henrissat B."/>
            <person name="Hibbett D."/>
            <person name="Martinez A.T."/>
            <person name="Grigoriev I.V."/>
        </authorList>
    </citation>
    <scope>NUCLEOTIDE SEQUENCE</scope>
    <source>
        <strain evidence="1">MF-IS2</strain>
    </source>
</reference>
<evidence type="ECO:0000313" key="2">
    <source>
        <dbReference type="Proteomes" id="UP000807342"/>
    </source>
</evidence>
<evidence type="ECO:0000313" key="1">
    <source>
        <dbReference type="EMBL" id="KAF9440892.1"/>
    </source>
</evidence>
<dbReference type="EMBL" id="MU152196">
    <property type="protein sequence ID" value="KAF9440892.1"/>
    <property type="molecule type" value="Genomic_DNA"/>
</dbReference>
<dbReference type="AlphaFoldDB" id="A0A9P5X024"/>